<keyword evidence="2" id="KW-1185">Reference proteome</keyword>
<evidence type="ECO:0000313" key="1">
    <source>
        <dbReference type="EMBL" id="MBB2957931.1"/>
    </source>
</evidence>
<evidence type="ECO:0008006" key="3">
    <source>
        <dbReference type="Google" id="ProtNLM"/>
    </source>
</evidence>
<organism evidence="1 2">
    <name type="scientific">Pseudoclavibacter helvolus</name>
    <dbReference type="NCBI Taxonomy" id="255205"/>
    <lineage>
        <taxon>Bacteria</taxon>
        <taxon>Bacillati</taxon>
        <taxon>Actinomycetota</taxon>
        <taxon>Actinomycetes</taxon>
        <taxon>Micrococcales</taxon>
        <taxon>Microbacteriaceae</taxon>
        <taxon>Pseudoclavibacter</taxon>
    </lineage>
</organism>
<name>A0A7W4YGD2_9MICO</name>
<gene>
    <name evidence="1" type="ORF">FHX72_002076</name>
</gene>
<sequence length="47" mass="5538">MSETAPAPRTPLEFVRWISWAQMKAGEDWTRERELTRPQSFVLGYLV</sequence>
<dbReference type="AlphaFoldDB" id="A0A7W4YGD2"/>
<dbReference type="Proteomes" id="UP000545286">
    <property type="component" value="Unassembled WGS sequence"/>
</dbReference>
<reference evidence="1 2" key="1">
    <citation type="submission" date="2020-08" db="EMBL/GenBank/DDBJ databases">
        <title>Sequencing the genomes of 1000 actinobacteria strains.</title>
        <authorList>
            <person name="Klenk H.-P."/>
        </authorList>
    </citation>
    <scope>NUCLEOTIDE SEQUENCE [LARGE SCALE GENOMIC DNA]</scope>
    <source>
        <strain evidence="1 2">DSM 20419</strain>
    </source>
</reference>
<proteinExistence type="predicted"/>
<protein>
    <recommendedName>
        <fullName evidence="3">MarR family transcriptional regulator</fullName>
    </recommendedName>
</protein>
<dbReference type="EMBL" id="JACHWJ010000003">
    <property type="protein sequence ID" value="MBB2957931.1"/>
    <property type="molecule type" value="Genomic_DNA"/>
</dbReference>
<accession>A0A7W4YGD2</accession>
<comment type="caution">
    <text evidence="1">The sequence shown here is derived from an EMBL/GenBank/DDBJ whole genome shotgun (WGS) entry which is preliminary data.</text>
</comment>
<dbReference type="RefSeq" id="WP_221186891.1">
    <property type="nucleotide sequence ID" value="NZ_JACHWJ010000003.1"/>
</dbReference>
<evidence type="ECO:0000313" key="2">
    <source>
        <dbReference type="Proteomes" id="UP000545286"/>
    </source>
</evidence>